<name>A0AAD5Y0L2_9FUNG</name>
<protein>
    <submittedName>
        <fullName evidence="1">Uncharacterized protein</fullName>
    </submittedName>
</protein>
<reference evidence="1" key="1">
    <citation type="submission" date="2020-05" db="EMBL/GenBank/DDBJ databases">
        <title>Phylogenomic resolution of chytrid fungi.</title>
        <authorList>
            <person name="Stajich J.E."/>
            <person name="Amses K."/>
            <person name="Simmons R."/>
            <person name="Seto K."/>
            <person name="Myers J."/>
            <person name="Bonds A."/>
            <person name="Quandt C.A."/>
            <person name="Barry K."/>
            <person name="Liu P."/>
            <person name="Grigoriev I."/>
            <person name="Longcore J.E."/>
            <person name="James T.Y."/>
        </authorList>
    </citation>
    <scope>NUCLEOTIDE SEQUENCE</scope>
    <source>
        <strain evidence="1">JEL0476</strain>
    </source>
</reference>
<keyword evidence="2" id="KW-1185">Reference proteome</keyword>
<sequence length="264" mass="30336">MVRNIFRRAGFDVLLLDEYKTSKVCPGSEGETVETFKRRENPKLWRNDEVTVHGLLRCQSENCQQSCANDVKKRIFQVLHLVYNEMQKALLLTTSIHYDRLGLKDIISYNEFFGENEPLNFNRQKNVEELLSYDLIEMNYSEDSSYIVVLFMKNINTVVNLNKSEESSVDDLGKTYLISGCDVEANPDIIIKTNNDIILLVQEIKSYRVTDEDKYEEAEPQLVAEMLGAFYINVQKSKEEAPRSGLASKFSINVGAGVVDEDYR</sequence>
<dbReference type="Proteomes" id="UP001211065">
    <property type="component" value="Unassembled WGS sequence"/>
</dbReference>
<evidence type="ECO:0000313" key="2">
    <source>
        <dbReference type="Proteomes" id="UP001211065"/>
    </source>
</evidence>
<organism evidence="1 2">
    <name type="scientific">Clydaea vesicula</name>
    <dbReference type="NCBI Taxonomy" id="447962"/>
    <lineage>
        <taxon>Eukaryota</taxon>
        <taxon>Fungi</taxon>
        <taxon>Fungi incertae sedis</taxon>
        <taxon>Chytridiomycota</taxon>
        <taxon>Chytridiomycota incertae sedis</taxon>
        <taxon>Chytridiomycetes</taxon>
        <taxon>Lobulomycetales</taxon>
        <taxon>Lobulomycetaceae</taxon>
        <taxon>Clydaea</taxon>
    </lineage>
</organism>
<evidence type="ECO:0000313" key="1">
    <source>
        <dbReference type="EMBL" id="KAJ3220897.1"/>
    </source>
</evidence>
<dbReference type="AlphaFoldDB" id="A0AAD5Y0L2"/>
<accession>A0AAD5Y0L2</accession>
<comment type="caution">
    <text evidence="1">The sequence shown here is derived from an EMBL/GenBank/DDBJ whole genome shotgun (WGS) entry which is preliminary data.</text>
</comment>
<feature type="non-terminal residue" evidence="1">
    <location>
        <position position="264"/>
    </location>
</feature>
<gene>
    <name evidence="1" type="ORF">HK099_003926</name>
</gene>
<dbReference type="EMBL" id="JADGJW010000265">
    <property type="protein sequence ID" value="KAJ3220897.1"/>
    <property type="molecule type" value="Genomic_DNA"/>
</dbReference>
<proteinExistence type="predicted"/>